<dbReference type="VEuPathDB" id="FungiDB:LELG_04691"/>
<dbReference type="FunCoup" id="A5E502">
    <property type="interactions" value="3"/>
</dbReference>
<dbReference type="OrthoDB" id="5329385at2759"/>
<organism evidence="1 2">
    <name type="scientific">Lodderomyces elongisporus (strain ATCC 11503 / CBS 2605 / JCM 1781 / NBRC 1676 / NRRL YB-4239)</name>
    <name type="common">Yeast</name>
    <name type="synonym">Saccharomyces elongisporus</name>
    <dbReference type="NCBI Taxonomy" id="379508"/>
    <lineage>
        <taxon>Eukaryota</taxon>
        <taxon>Fungi</taxon>
        <taxon>Dikarya</taxon>
        <taxon>Ascomycota</taxon>
        <taxon>Saccharomycotina</taxon>
        <taxon>Pichiomycetes</taxon>
        <taxon>Debaryomycetaceae</taxon>
        <taxon>Candida/Lodderomyces clade</taxon>
        <taxon>Lodderomyces</taxon>
    </lineage>
</organism>
<dbReference type="EMBL" id="CH981530">
    <property type="protein sequence ID" value="EDK46510.1"/>
    <property type="molecule type" value="Genomic_DNA"/>
</dbReference>
<keyword evidence="2" id="KW-1185">Reference proteome</keyword>
<accession>A5E502</accession>
<sequence length="283" mass="32101">MRGSSIIIKRFISPRALRLHIPSCSQPINLSSQKLVFPSQIKFSDATKKNDEPEIDKKELDRKINLLKLLIELKLQVPHLLESNLSKSIVSKNIYLRICPSQVDETLLPKIHGQLTYFSTCKAIQLFIKSVILNPHVQLHITNIKVSKGPDPQCMFKHSTKIYVRWNTCMPNCEHLGSYGKGSSVAESTSDANWGSHKWSKEDTLKLMDQNKLNNFAGLLGKLTTSVVGLAKNSGKEKLERVLLGLFIFELNDNCDEIVVHTIENMDIIERLEPEEINELRVC</sequence>
<gene>
    <name evidence="1" type="ORF">LELG_04691</name>
</gene>
<proteinExistence type="predicted"/>
<dbReference type="STRING" id="379508.A5E502"/>
<protein>
    <submittedName>
        <fullName evidence="1">Uncharacterized protein</fullName>
    </submittedName>
</protein>
<dbReference type="Pfam" id="PF17119">
    <property type="entry name" value="MMU163"/>
    <property type="match status" value="1"/>
</dbReference>
<dbReference type="InParanoid" id="A5E502"/>
<dbReference type="eggNOG" id="ENOG502S29P">
    <property type="taxonomic scope" value="Eukaryota"/>
</dbReference>
<reference evidence="1 2" key="1">
    <citation type="journal article" date="2009" name="Nature">
        <title>Evolution of pathogenicity and sexual reproduction in eight Candida genomes.</title>
        <authorList>
            <person name="Butler G."/>
            <person name="Rasmussen M.D."/>
            <person name="Lin M.F."/>
            <person name="Santos M.A."/>
            <person name="Sakthikumar S."/>
            <person name="Munro C.A."/>
            <person name="Rheinbay E."/>
            <person name="Grabherr M."/>
            <person name="Forche A."/>
            <person name="Reedy J.L."/>
            <person name="Agrafioti I."/>
            <person name="Arnaud M.B."/>
            <person name="Bates S."/>
            <person name="Brown A.J."/>
            <person name="Brunke S."/>
            <person name="Costanzo M.C."/>
            <person name="Fitzpatrick D.A."/>
            <person name="de Groot P.W."/>
            <person name="Harris D."/>
            <person name="Hoyer L.L."/>
            <person name="Hube B."/>
            <person name="Klis F.M."/>
            <person name="Kodira C."/>
            <person name="Lennard N."/>
            <person name="Logue M.E."/>
            <person name="Martin R."/>
            <person name="Neiman A.M."/>
            <person name="Nikolaou E."/>
            <person name="Quail M.A."/>
            <person name="Quinn J."/>
            <person name="Santos M.C."/>
            <person name="Schmitzberger F.F."/>
            <person name="Sherlock G."/>
            <person name="Shah P."/>
            <person name="Silverstein K.A."/>
            <person name="Skrzypek M.S."/>
            <person name="Soll D."/>
            <person name="Staggs R."/>
            <person name="Stansfield I."/>
            <person name="Stumpf M.P."/>
            <person name="Sudbery P.E."/>
            <person name="Srikantha T."/>
            <person name="Zeng Q."/>
            <person name="Berman J."/>
            <person name="Berriman M."/>
            <person name="Heitman J."/>
            <person name="Gow N.A."/>
            <person name="Lorenz M.C."/>
            <person name="Birren B.W."/>
            <person name="Kellis M."/>
            <person name="Cuomo C.A."/>
        </authorList>
    </citation>
    <scope>NUCLEOTIDE SEQUENCE [LARGE SCALE GENOMIC DNA]</scope>
    <source>
        <strain evidence="2">ATCC 11503 / BCRC 21390 / CBS 2605 / JCM 1781 / NBRC 1676 / NRRL YB-4239</strain>
    </source>
</reference>
<dbReference type="HOGENOM" id="CLU_068099_0_0_1"/>
<dbReference type="Proteomes" id="UP000001996">
    <property type="component" value="Unassembled WGS sequence"/>
</dbReference>
<dbReference type="AlphaFoldDB" id="A5E502"/>
<evidence type="ECO:0000313" key="2">
    <source>
        <dbReference type="Proteomes" id="UP000001996"/>
    </source>
</evidence>
<name>A5E502_LODEL</name>
<evidence type="ECO:0000313" key="1">
    <source>
        <dbReference type="EMBL" id="EDK46510.1"/>
    </source>
</evidence>
<dbReference type="GeneID" id="5230947"/>
<dbReference type="KEGG" id="lel:PVL30_005420"/>
<dbReference type="OMA" id="FIFELNE"/>
<dbReference type="InterPro" id="IPR031342">
    <property type="entry name" value="Mug163-like"/>
</dbReference>